<dbReference type="AlphaFoldDB" id="A0A4S8LZN7"/>
<dbReference type="PANTHER" id="PTHR35871">
    <property type="entry name" value="EXPRESSED PROTEIN"/>
    <property type="match status" value="1"/>
</dbReference>
<evidence type="ECO:0000313" key="2">
    <source>
        <dbReference type="Proteomes" id="UP000297245"/>
    </source>
</evidence>
<dbReference type="InterPro" id="IPR036397">
    <property type="entry name" value="RNaseH_sf"/>
</dbReference>
<dbReference type="PANTHER" id="PTHR35871:SF1">
    <property type="entry name" value="CXC1-LIKE CYSTEINE CLUSTER ASSOCIATED WITH KDZ TRANSPOSASES DOMAIN-CONTAINING PROTEIN"/>
    <property type="match status" value="1"/>
</dbReference>
<dbReference type="Proteomes" id="UP000297245">
    <property type="component" value="Unassembled WGS sequence"/>
</dbReference>
<dbReference type="OrthoDB" id="10039611at2759"/>
<gene>
    <name evidence="1" type="ORF">K435DRAFT_819824</name>
</gene>
<evidence type="ECO:0000313" key="1">
    <source>
        <dbReference type="EMBL" id="THU95070.1"/>
    </source>
</evidence>
<keyword evidence="2" id="KW-1185">Reference proteome</keyword>
<dbReference type="GO" id="GO:0003676">
    <property type="term" value="F:nucleic acid binding"/>
    <property type="evidence" value="ECO:0007669"/>
    <property type="project" value="InterPro"/>
</dbReference>
<organism evidence="1 2">
    <name type="scientific">Dendrothele bispora (strain CBS 962.96)</name>
    <dbReference type="NCBI Taxonomy" id="1314807"/>
    <lineage>
        <taxon>Eukaryota</taxon>
        <taxon>Fungi</taxon>
        <taxon>Dikarya</taxon>
        <taxon>Basidiomycota</taxon>
        <taxon>Agaricomycotina</taxon>
        <taxon>Agaricomycetes</taxon>
        <taxon>Agaricomycetidae</taxon>
        <taxon>Agaricales</taxon>
        <taxon>Agaricales incertae sedis</taxon>
        <taxon>Dendrothele</taxon>
    </lineage>
</organism>
<name>A0A4S8LZN7_DENBC</name>
<protein>
    <recommendedName>
        <fullName evidence="3">Tc1-like transposase DDE domain-containing protein</fullName>
    </recommendedName>
</protein>
<dbReference type="EMBL" id="ML179209">
    <property type="protein sequence ID" value="THU95070.1"/>
    <property type="molecule type" value="Genomic_DNA"/>
</dbReference>
<evidence type="ECO:0008006" key="3">
    <source>
        <dbReference type="Google" id="ProtNLM"/>
    </source>
</evidence>
<proteinExistence type="predicted"/>
<dbReference type="Gene3D" id="3.30.420.10">
    <property type="entry name" value="Ribonuclease H-like superfamily/Ribonuclease H"/>
    <property type="match status" value="1"/>
</dbReference>
<accession>A0A4S8LZN7</accession>
<sequence length="555" mass="64101">MPDGKIREAPTIEQATQALQDLLKIIRGESRGKGGGYKDPKYDIFTKNRLDGMRTLLSLYTDTRSSTYEKWAASSLMASISLCHGTHCARVLRCLARQFIGDRTILPVNSYGDWNQSMLVDENEIGENISAQRLVTYLTQPDVMEKHGITREISLRMANHYLKALGFRFAHPKKGQFADGHERDDVVYYRERRYIPRWKQIWGQTRKWTAENQAEEGPLCGRRIIWYHKDSTAKLYQKGDGHSLMIADFVSADFGWLRTPDGRSAHEVMFPGKQKDGYFTAEDIQKQADNAINLVQEMWPEYEHIFIYDNATTHLKRPDGSLSAQKMPKGPSKNFFVEVTQRDEQGKPVYNSDGTYAKTKIQMTGAKFADGRPQSLYYGNSEGEKFPGQFKGMERILDEWGIKIDKKKAECKGFHCAAPAIDCCCRRILYNQPDFELIESVLETKCKERGVEVIFLPKFHCELNPIEQCWGYSKRLYRFYPESRREDDLKRNALECLDAVPLESIRRFFNQAYKFLDAYSKGLNGRQAAWAARKYKGHRVLPESLMNDMENEHIV</sequence>
<reference evidence="1 2" key="1">
    <citation type="journal article" date="2019" name="Nat. Ecol. Evol.">
        <title>Megaphylogeny resolves global patterns of mushroom evolution.</title>
        <authorList>
            <person name="Varga T."/>
            <person name="Krizsan K."/>
            <person name="Foldi C."/>
            <person name="Dima B."/>
            <person name="Sanchez-Garcia M."/>
            <person name="Sanchez-Ramirez S."/>
            <person name="Szollosi G.J."/>
            <person name="Szarkandi J.G."/>
            <person name="Papp V."/>
            <person name="Albert L."/>
            <person name="Andreopoulos W."/>
            <person name="Angelini C."/>
            <person name="Antonin V."/>
            <person name="Barry K.W."/>
            <person name="Bougher N.L."/>
            <person name="Buchanan P."/>
            <person name="Buyck B."/>
            <person name="Bense V."/>
            <person name="Catcheside P."/>
            <person name="Chovatia M."/>
            <person name="Cooper J."/>
            <person name="Damon W."/>
            <person name="Desjardin D."/>
            <person name="Finy P."/>
            <person name="Geml J."/>
            <person name="Haridas S."/>
            <person name="Hughes K."/>
            <person name="Justo A."/>
            <person name="Karasinski D."/>
            <person name="Kautmanova I."/>
            <person name="Kiss B."/>
            <person name="Kocsube S."/>
            <person name="Kotiranta H."/>
            <person name="LaButti K.M."/>
            <person name="Lechner B.E."/>
            <person name="Liimatainen K."/>
            <person name="Lipzen A."/>
            <person name="Lukacs Z."/>
            <person name="Mihaltcheva S."/>
            <person name="Morgado L.N."/>
            <person name="Niskanen T."/>
            <person name="Noordeloos M.E."/>
            <person name="Ohm R.A."/>
            <person name="Ortiz-Santana B."/>
            <person name="Ovrebo C."/>
            <person name="Racz N."/>
            <person name="Riley R."/>
            <person name="Savchenko A."/>
            <person name="Shiryaev A."/>
            <person name="Soop K."/>
            <person name="Spirin V."/>
            <person name="Szebenyi C."/>
            <person name="Tomsovsky M."/>
            <person name="Tulloss R.E."/>
            <person name="Uehling J."/>
            <person name="Grigoriev I.V."/>
            <person name="Vagvolgyi C."/>
            <person name="Papp T."/>
            <person name="Martin F.M."/>
            <person name="Miettinen O."/>
            <person name="Hibbett D.S."/>
            <person name="Nagy L.G."/>
        </authorList>
    </citation>
    <scope>NUCLEOTIDE SEQUENCE [LARGE SCALE GENOMIC DNA]</scope>
    <source>
        <strain evidence="1 2">CBS 962.96</strain>
    </source>
</reference>